<evidence type="ECO:0000259" key="5">
    <source>
        <dbReference type="PROSITE" id="PS50931"/>
    </source>
</evidence>
<dbReference type="SUPFAM" id="SSF53850">
    <property type="entry name" value="Periplasmic binding protein-like II"/>
    <property type="match status" value="1"/>
</dbReference>
<evidence type="ECO:0000256" key="3">
    <source>
        <dbReference type="ARBA" id="ARBA00023125"/>
    </source>
</evidence>
<keyword evidence="4" id="KW-0804">Transcription</keyword>
<protein>
    <submittedName>
        <fullName evidence="6">DNA-binding transcriptional LysR family regulator</fullName>
    </submittedName>
</protein>
<keyword evidence="3 6" id="KW-0238">DNA-binding</keyword>
<dbReference type="SUPFAM" id="SSF46785">
    <property type="entry name" value="Winged helix' DNA-binding domain"/>
    <property type="match status" value="1"/>
</dbReference>
<comment type="caution">
    <text evidence="6">The sequence shown here is derived from an EMBL/GenBank/DDBJ whole genome shotgun (WGS) entry which is preliminary data.</text>
</comment>
<dbReference type="EMBL" id="JACHIB010000005">
    <property type="protein sequence ID" value="MBB6083080.1"/>
    <property type="molecule type" value="Genomic_DNA"/>
</dbReference>
<dbReference type="Gene3D" id="3.40.190.290">
    <property type="match status" value="1"/>
</dbReference>
<dbReference type="Proteomes" id="UP000541136">
    <property type="component" value="Unassembled WGS sequence"/>
</dbReference>
<dbReference type="InterPro" id="IPR000847">
    <property type="entry name" value="LysR_HTH_N"/>
</dbReference>
<evidence type="ECO:0000256" key="2">
    <source>
        <dbReference type="ARBA" id="ARBA00023015"/>
    </source>
</evidence>
<evidence type="ECO:0000256" key="4">
    <source>
        <dbReference type="ARBA" id="ARBA00023163"/>
    </source>
</evidence>
<reference evidence="6 7" key="1">
    <citation type="submission" date="2020-08" db="EMBL/GenBank/DDBJ databases">
        <title>Genomic Encyclopedia of Type Strains, Phase IV (KMG-IV): sequencing the most valuable type-strain genomes for metagenomic binning, comparative biology and taxonomic classification.</title>
        <authorList>
            <person name="Goeker M."/>
        </authorList>
    </citation>
    <scope>NUCLEOTIDE SEQUENCE [LARGE SCALE GENOMIC DNA]</scope>
    <source>
        <strain evidence="6 7">DSM 12141</strain>
    </source>
</reference>
<dbReference type="FunFam" id="1.10.10.10:FF:000001">
    <property type="entry name" value="LysR family transcriptional regulator"/>
    <property type="match status" value="1"/>
</dbReference>
<dbReference type="GO" id="GO:0003700">
    <property type="term" value="F:DNA-binding transcription factor activity"/>
    <property type="evidence" value="ECO:0007669"/>
    <property type="project" value="InterPro"/>
</dbReference>
<dbReference type="GO" id="GO:0000976">
    <property type="term" value="F:transcription cis-regulatory region binding"/>
    <property type="evidence" value="ECO:0007669"/>
    <property type="project" value="TreeGrafter"/>
</dbReference>
<dbReference type="InterPro" id="IPR005119">
    <property type="entry name" value="LysR_subst-bd"/>
</dbReference>
<organism evidence="6 7">
    <name type="scientific">Castellaniella defragrans</name>
    <name type="common">Alcaligenes defragrans</name>
    <dbReference type="NCBI Taxonomy" id="75697"/>
    <lineage>
        <taxon>Bacteria</taxon>
        <taxon>Pseudomonadati</taxon>
        <taxon>Pseudomonadota</taxon>
        <taxon>Betaproteobacteria</taxon>
        <taxon>Burkholderiales</taxon>
        <taxon>Alcaligenaceae</taxon>
        <taxon>Castellaniella</taxon>
    </lineage>
</organism>
<dbReference type="InterPro" id="IPR036388">
    <property type="entry name" value="WH-like_DNA-bd_sf"/>
</dbReference>
<evidence type="ECO:0000313" key="7">
    <source>
        <dbReference type="Proteomes" id="UP000541136"/>
    </source>
</evidence>
<dbReference type="PANTHER" id="PTHR30126">
    <property type="entry name" value="HTH-TYPE TRANSCRIPTIONAL REGULATOR"/>
    <property type="match status" value="1"/>
</dbReference>
<name>A0A7W9TLV0_CASDE</name>
<dbReference type="CDD" id="cd05466">
    <property type="entry name" value="PBP2_LTTR_substrate"/>
    <property type="match status" value="1"/>
</dbReference>
<sequence length="291" mass="32198">MQWNLEQLRQFVATVEHGSISAAARRLGKAQSAVSTAIGLLEADLGVALFDRAKHRATLSDAGRVLLLEAREVLRQAQALDQRARSLAAGDEPRLALALDEALPYTAIRALLRELSGRFPDLELTLLNGTATEVADYVGQARADAAFQFDRGPLRDGFDQRRIGTLAQGIFVASGHPLAEKPAVRREDLARYRQLVMRAEDVEEIIYSPKVWRSDSFYTIAEMVADDLGWATLPINVAAYDGYPKPLRQVCCPSLALPLFSIRMIWPQGRELGAAARWAGQRFAELMRAWA</sequence>
<gene>
    <name evidence="6" type="ORF">HNR28_001115</name>
</gene>
<dbReference type="PROSITE" id="PS50931">
    <property type="entry name" value="HTH_LYSR"/>
    <property type="match status" value="1"/>
</dbReference>
<proteinExistence type="inferred from homology"/>
<dbReference type="PANTHER" id="PTHR30126:SF91">
    <property type="entry name" value="LYSR FAMILY TRANSCRIPTIONAL REGULATOR"/>
    <property type="match status" value="1"/>
</dbReference>
<evidence type="ECO:0000256" key="1">
    <source>
        <dbReference type="ARBA" id="ARBA00009437"/>
    </source>
</evidence>
<dbReference type="AlphaFoldDB" id="A0A7W9TLV0"/>
<dbReference type="Pfam" id="PF03466">
    <property type="entry name" value="LysR_substrate"/>
    <property type="match status" value="1"/>
</dbReference>
<feature type="domain" description="HTH lysR-type" evidence="5">
    <location>
        <begin position="3"/>
        <end position="60"/>
    </location>
</feature>
<comment type="similarity">
    <text evidence="1">Belongs to the LysR transcriptional regulatory family.</text>
</comment>
<accession>A0A7W9TLV0</accession>
<keyword evidence="2" id="KW-0805">Transcription regulation</keyword>
<dbReference type="RefSeq" id="WP_043683659.1">
    <property type="nucleotide sequence ID" value="NZ_JACHIB010000005.1"/>
</dbReference>
<dbReference type="PRINTS" id="PR00039">
    <property type="entry name" value="HTHLYSR"/>
</dbReference>
<dbReference type="Gene3D" id="1.10.10.10">
    <property type="entry name" value="Winged helix-like DNA-binding domain superfamily/Winged helix DNA-binding domain"/>
    <property type="match status" value="1"/>
</dbReference>
<dbReference type="InterPro" id="IPR036390">
    <property type="entry name" value="WH_DNA-bd_sf"/>
</dbReference>
<evidence type="ECO:0000313" key="6">
    <source>
        <dbReference type="EMBL" id="MBB6083080.1"/>
    </source>
</evidence>
<dbReference type="Pfam" id="PF00126">
    <property type="entry name" value="HTH_1"/>
    <property type="match status" value="1"/>
</dbReference>